<evidence type="ECO:0000259" key="5">
    <source>
        <dbReference type="Pfam" id="PF00150"/>
    </source>
</evidence>
<dbReference type="FunFam" id="3.20.20.80:FF:000130">
    <property type="entry name" value="Endoglucanase C"/>
    <property type="match status" value="1"/>
</dbReference>
<dbReference type="PANTHER" id="PTHR31297">
    <property type="entry name" value="GLUCAN ENDO-1,6-BETA-GLUCOSIDASE B"/>
    <property type="match status" value="1"/>
</dbReference>
<dbReference type="EMBL" id="LR727004">
    <property type="protein sequence ID" value="VWO98528.1"/>
    <property type="molecule type" value="Genomic_DNA"/>
</dbReference>
<gene>
    <name evidence="6" type="primary">I1RGR6</name>
</gene>
<reference evidence="6" key="1">
    <citation type="submission" date="2019-10" db="EMBL/GenBank/DDBJ databases">
        <authorList>
            <person name="Nor Muhammad N."/>
        </authorList>
    </citation>
    <scope>NUCLEOTIDE SEQUENCE</scope>
</reference>
<dbReference type="Gene3D" id="3.20.20.80">
    <property type="entry name" value="Glycosidases"/>
    <property type="match status" value="1"/>
</dbReference>
<dbReference type="AlphaFoldDB" id="A0A5K1K056"/>
<accession>A0A5K1K056</accession>
<evidence type="ECO:0000256" key="1">
    <source>
        <dbReference type="ARBA" id="ARBA00005641"/>
    </source>
</evidence>
<keyword evidence="2 4" id="KW-0378">Hydrolase</keyword>
<dbReference type="Pfam" id="PF00150">
    <property type="entry name" value="Cellulase"/>
    <property type="match status" value="1"/>
</dbReference>
<evidence type="ECO:0000313" key="6">
    <source>
        <dbReference type="EMBL" id="VWO98528.1"/>
    </source>
</evidence>
<dbReference type="SUPFAM" id="SSF51445">
    <property type="entry name" value="(Trans)glycosidases"/>
    <property type="match status" value="1"/>
</dbReference>
<dbReference type="InterPro" id="IPR050386">
    <property type="entry name" value="Glycosyl_hydrolase_5"/>
</dbReference>
<evidence type="ECO:0000256" key="4">
    <source>
        <dbReference type="RuleBase" id="RU361153"/>
    </source>
</evidence>
<dbReference type="GO" id="GO:0009986">
    <property type="term" value="C:cell surface"/>
    <property type="evidence" value="ECO:0007669"/>
    <property type="project" value="TreeGrafter"/>
</dbReference>
<dbReference type="GO" id="GO:0005576">
    <property type="term" value="C:extracellular region"/>
    <property type="evidence" value="ECO:0007669"/>
    <property type="project" value="TreeGrafter"/>
</dbReference>
<proteinExistence type="inferred from homology"/>
<evidence type="ECO:0000256" key="3">
    <source>
        <dbReference type="ARBA" id="ARBA00023295"/>
    </source>
</evidence>
<dbReference type="InterPro" id="IPR017853">
    <property type="entry name" value="GH"/>
</dbReference>
<feature type="domain" description="Glycoside hydrolase family 5" evidence="5">
    <location>
        <begin position="45"/>
        <end position="308"/>
    </location>
</feature>
<comment type="similarity">
    <text evidence="1 4">Belongs to the glycosyl hydrolase 5 (cellulase A) family.</text>
</comment>
<protein>
    <submittedName>
        <fullName evidence="6">BZIP domain-containing protein</fullName>
    </submittedName>
</protein>
<keyword evidence="3 4" id="KW-0326">Glycosidase</keyword>
<evidence type="ECO:0000256" key="2">
    <source>
        <dbReference type="ARBA" id="ARBA00022801"/>
    </source>
</evidence>
<dbReference type="InterPro" id="IPR001547">
    <property type="entry name" value="Glyco_hydro_5"/>
</dbReference>
<dbReference type="PANTHER" id="PTHR31297:SF13">
    <property type="entry name" value="PUTATIVE-RELATED"/>
    <property type="match status" value="1"/>
</dbReference>
<name>A0A5K1K056_9APHY</name>
<dbReference type="GO" id="GO:0008422">
    <property type="term" value="F:beta-glucosidase activity"/>
    <property type="evidence" value="ECO:0007669"/>
    <property type="project" value="TreeGrafter"/>
</dbReference>
<organism evidence="6">
    <name type="scientific">Ganoderma boninense</name>
    <dbReference type="NCBI Taxonomy" id="34458"/>
    <lineage>
        <taxon>Eukaryota</taxon>
        <taxon>Fungi</taxon>
        <taxon>Dikarya</taxon>
        <taxon>Basidiomycota</taxon>
        <taxon>Agaricomycotina</taxon>
        <taxon>Agaricomycetes</taxon>
        <taxon>Polyporales</taxon>
        <taxon>Polyporaceae</taxon>
        <taxon>Ganoderma</taxon>
    </lineage>
</organism>
<dbReference type="GO" id="GO:0009251">
    <property type="term" value="P:glucan catabolic process"/>
    <property type="evidence" value="ECO:0007669"/>
    <property type="project" value="TreeGrafter"/>
</dbReference>
<sequence length="444" mass="51844">MENFISGYPGCEFQVRETLAEVIGQEKSEYFFDKFLEHFFAEPDAAFFKSLGLNCIRIAINYRHFEDDLNPRVLKESGFKHLDRAVAACAKHGIYTILDMHTAPGGQNGGWHSDAGTHIANFWIHKDFQDRLVWLWTEIAKHYKDETWIAGYNPMNEPADPQHSGLVNFYDRVHAAIRSVDPHHILFLDGNTYSTDFSGFPDDAGTRWSNTAYAIHDYSVYGFPDAPEPYARTEEQRTRMQKSYAKKRAWMDERGLCVWNGEWGPVYARPEYEGDATDAINERRYNVLNDQLQLYAKDRLSWSIWLYKDIGFQGMVYVSPETAYRQHFATFLERKYRLAADSWGADDKYVRHAYDPIVRLIEENVPNEEHRKLYPYPVWTVRSRVARVARCMMIGEFMVREWADQLKGMSIEQLDRLAESFKFENCMEREGLNKVLRAHAAQAQ</sequence>